<dbReference type="AlphaFoldDB" id="A0A7K8XKS5"/>
<reference evidence="2 3" key="1">
    <citation type="submission" date="2019-09" db="EMBL/GenBank/DDBJ databases">
        <title>Bird 10,000 Genomes (B10K) Project - Family phase.</title>
        <authorList>
            <person name="Zhang G."/>
        </authorList>
    </citation>
    <scope>NUCLEOTIDE SEQUENCE [LARGE SCALE GENOMIC DNA]</scope>
    <source>
        <strain evidence="2">B10K-DU-001-04</strain>
        <tissue evidence="2">Muscle</tissue>
    </source>
</reference>
<dbReference type="PANTHER" id="PTHR10424">
    <property type="entry name" value="VIRAL ENVELOPE PROTEIN"/>
    <property type="match status" value="1"/>
</dbReference>
<protein>
    <submittedName>
        <fullName evidence="2">ENVT1 protein</fullName>
    </submittedName>
</protein>
<proteinExistence type="predicted"/>
<dbReference type="InterPro" id="IPR018154">
    <property type="entry name" value="TLV/ENV_coat_polyprotein"/>
</dbReference>
<name>A0A7K8XKS5_9PICI</name>
<feature type="non-terminal residue" evidence="2">
    <location>
        <position position="78"/>
    </location>
</feature>
<dbReference type="EMBL" id="VWZE01012207">
    <property type="protein sequence ID" value="NXF91078.1"/>
    <property type="molecule type" value="Genomic_DNA"/>
</dbReference>
<organism evidence="2 3">
    <name type="scientific">Eubucco bourcierii</name>
    <name type="common">red-headed barbet</name>
    <dbReference type="NCBI Taxonomy" id="91767"/>
    <lineage>
        <taxon>Eukaryota</taxon>
        <taxon>Metazoa</taxon>
        <taxon>Chordata</taxon>
        <taxon>Craniata</taxon>
        <taxon>Vertebrata</taxon>
        <taxon>Euteleostomi</taxon>
        <taxon>Archelosauria</taxon>
        <taxon>Archosauria</taxon>
        <taxon>Dinosauria</taxon>
        <taxon>Saurischia</taxon>
        <taxon>Theropoda</taxon>
        <taxon>Coelurosauria</taxon>
        <taxon>Aves</taxon>
        <taxon>Neognathae</taxon>
        <taxon>Neoaves</taxon>
        <taxon>Telluraves</taxon>
        <taxon>Coraciimorphae</taxon>
        <taxon>Piciformes</taxon>
        <taxon>Ramphastidae</taxon>
        <taxon>Eubucco</taxon>
    </lineage>
</organism>
<keyword evidence="1" id="KW-1133">Transmembrane helix</keyword>
<keyword evidence="3" id="KW-1185">Reference proteome</keyword>
<dbReference type="Proteomes" id="UP000583613">
    <property type="component" value="Unassembled WGS sequence"/>
</dbReference>
<sequence length="78" mass="9169">MAKIREGLEKRKKERESTQPWYKNWFSQSPWLTTLLSTLTGPLIVVLLALNFDPCIINKLIFFLSQRIEKMNLMVTAK</sequence>
<comment type="caution">
    <text evidence="2">The sequence shown here is derived from an EMBL/GenBank/DDBJ whole genome shotgun (WGS) entry which is preliminary data.</text>
</comment>
<gene>
    <name evidence="2" type="primary">Ervs711_0</name>
    <name evidence="2" type="ORF">EUBBOU_R15696</name>
</gene>
<dbReference type="OrthoDB" id="9633697at2759"/>
<keyword evidence="1" id="KW-0812">Transmembrane</keyword>
<evidence type="ECO:0000256" key="1">
    <source>
        <dbReference type="SAM" id="Phobius"/>
    </source>
</evidence>
<keyword evidence="1" id="KW-0472">Membrane</keyword>
<evidence type="ECO:0000313" key="3">
    <source>
        <dbReference type="Proteomes" id="UP000583613"/>
    </source>
</evidence>
<feature type="transmembrane region" description="Helical" evidence="1">
    <location>
        <begin position="31"/>
        <end position="52"/>
    </location>
</feature>
<dbReference type="PANTHER" id="PTHR10424:SF82">
    <property type="entry name" value="ENVELOPE GLYCOPROTEIN-RELATED"/>
    <property type="match status" value="1"/>
</dbReference>
<accession>A0A7K8XKS5</accession>
<dbReference type="Pfam" id="PF00429">
    <property type="entry name" value="TLV_coat"/>
    <property type="match status" value="1"/>
</dbReference>
<evidence type="ECO:0000313" key="2">
    <source>
        <dbReference type="EMBL" id="NXF91078.1"/>
    </source>
</evidence>
<feature type="non-terminal residue" evidence="2">
    <location>
        <position position="1"/>
    </location>
</feature>